<evidence type="ECO:0000256" key="4">
    <source>
        <dbReference type="ARBA" id="ARBA00022605"/>
    </source>
</evidence>
<comment type="subunit">
    <text evidence="7">Homodimer.</text>
</comment>
<feature type="binding site" evidence="7">
    <location>
        <position position="111"/>
    </location>
    <ligand>
        <name>Zn(2+)</name>
        <dbReference type="ChEBI" id="CHEBI:29105"/>
        <note>ligand shared between dimeric partners</note>
    </ligand>
</feature>
<reference evidence="9 10" key="1">
    <citation type="submission" date="2023-10" db="EMBL/GenBank/DDBJ databases">
        <title>Characteristics and mechanism of a salt-tolerant marine origin heterotrophic nitrifying- aerobic denitrifying bacteria Marinobacter xestospongiae HN1.</title>
        <authorList>
            <person name="Qi R."/>
        </authorList>
    </citation>
    <scope>NUCLEOTIDE SEQUENCE [LARGE SCALE GENOMIC DNA]</scope>
    <source>
        <strain evidence="9 10">HN1</strain>
    </source>
</reference>
<name>A0ABU3W3E0_9GAMM</name>
<evidence type="ECO:0000256" key="5">
    <source>
        <dbReference type="ARBA" id="ARBA00022801"/>
    </source>
</evidence>
<feature type="domain" description="Phosphoribosyl-AMP cyclohydrolase" evidence="8">
    <location>
        <begin position="39"/>
        <end position="113"/>
    </location>
</feature>
<dbReference type="GO" id="GO:0004635">
    <property type="term" value="F:phosphoribosyl-AMP cyclohydrolase activity"/>
    <property type="evidence" value="ECO:0007669"/>
    <property type="project" value="UniProtKB-EC"/>
</dbReference>
<dbReference type="HAMAP" id="MF_01021">
    <property type="entry name" value="HisI"/>
    <property type="match status" value="1"/>
</dbReference>
<evidence type="ECO:0000313" key="10">
    <source>
        <dbReference type="Proteomes" id="UP001269819"/>
    </source>
</evidence>
<feature type="binding site" evidence="7">
    <location>
        <position position="88"/>
    </location>
    <ligand>
        <name>Mg(2+)</name>
        <dbReference type="ChEBI" id="CHEBI:18420"/>
    </ligand>
</feature>
<keyword evidence="7" id="KW-0862">Zinc</keyword>
<sequence length="143" mass="16140">MKDSSPNVDSPEWLAEVRFDANGLIPAIAQDAASGDILMMAWMNAEALTATATEGQAIYWSRSRNKLWRKGESSGHQQRVLDIRLDCDADVILLKVEQRGGIACHTGRRSCFYRRLEQGRWEVTDPVLKDPDTIYRPHPQQGD</sequence>
<keyword evidence="3 7" id="KW-0963">Cytoplasm</keyword>
<dbReference type="InterPro" id="IPR002496">
    <property type="entry name" value="PRib_AMP_CycHydrolase_dom"/>
</dbReference>
<keyword evidence="5 7" id="KW-0378">Hydrolase</keyword>
<evidence type="ECO:0000259" key="8">
    <source>
        <dbReference type="Pfam" id="PF01502"/>
    </source>
</evidence>
<evidence type="ECO:0000256" key="1">
    <source>
        <dbReference type="ARBA" id="ARBA00000024"/>
    </source>
</evidence>
<feature type="binding site" evidence="7">
    <location>
        <position position="104"/>
    </location>
    <ligand>
        <name>Zn(2+)</name>
        <dbReference type="ChEBI" id="CHEBI:29105"/>
        <note>ligand shared between dimeric partners</note>
    </ligand>
</feature>
<feature type="binding site" evidence="7">
    <location>
        <position position="90"/>
    </location>
    <ligand>
        <name>Mg(2+)</name>
        <dbReference type="ChEBI" id="CHEBI:18420"/>
    </ligand>
</feature>
<keyword evidence="7" id="KW-0479">Metal-binding</keyword>
<protein>
    <recommendedName>
        <fullName evidence="7">Phosphoribosyl-AMP cyclohydrolase</fullName>
        <shortName evidence="7">PRA-CH</shortName>
        <ecNumber evidence="7">3.5.4.19</ecNumber>
    </recommendedName>
</protein>
<comment type="pathway">
    <text evidence="2 7">Amino-acid biosynthesis; L-histidine biosynthesis; L-histidine from 5-phospho-alpha-D-ribose 1-diphosphate: step 3/9.</text>
</comment>
<organism evidence="9 10">
    <name type="scientific">Marinobacter xestospongiae</name>
    <dbReference type="NCBI Taxonomy" id="994319"/>
    <lineage>
        <taxon>Bacteria</taxon>
        <taxon>Pseudomonadati</taxon>
        <taxon>Pseudomonadota</taxon>
        <taxon>Gammaproteobacteria</taxon>
        <taxon>Pseudomonadales</taxon>
        <taxon>Marinobacteraceae</taxon>
        <taxon>Marinobacter</taxon>
    </lineage>
</organism>
<comment type="subcellular location">
    <subcellularLocation>
        <location evidence="7">Cytoplasm</location>
    </subcellularLocation>
</comment>
<keyword evidence="10" id="KW-1185">Reference proteome</keyword>
<accession>A0ABU3W3E0</accession>
<feature type="binding site" evidence="7">
    <location>
        <position position="86"/>
    </location>
    <ligand>
        <name>Mg(2+)</name>
        <dbReference type="ChEBI" id="CHEBI:18420"/>
    </ligand>
</feature>
<dbReference type="PANTHER" id="PTHR42945:SF1">
    <property type="entry name" value="HISTIDINE BIOSYNTHESIS BIFUNCTIONAL PROTEIN HIS7"/>
    <property type="match status" value="1"/>
</dbReference>
<comment type="similarity">
    <text evidence="7">Belongs to the PRA-CH family.</text>
</comment>
<keyword evidence="4 7" id="KW-0028">Amino-acid biosynthesis</keyword>
<dbReference type="EMBL" id="JAWIIJ010000024">
    <property type="protein sequence ID" value="MDV2081056.1"/>
    <property type="molecule type" value="Genomic_DNA"/>
</dbReference>
<comment type="caution">
    <text evidence="9">The sequence shown here is derived from an EMBL/GenBank/DDBJ whole genome shotgun (WGS) entry which is preliminary data.</text>
</comment>
<dbReference type="InterPro" id="IPR026660">
    <property type="entry name" value="PRA-CH"/>
</dbReference>
<feature type="binding site" evidence="7">
    <location>
        <position position="87"/>
    </location>
    <ligand>
        <name>Zn(2+)</name>
        <dbReference type="ChEBI" id="CHEBI:29105"/>
        <note>ligand shared between dimeric partners</note>
    </ligand>
</feature>
<evidence type="ECO:0000256" key="7">
    <source>
        <dbReference type="HAMAP-Rule" id="MF_01021"/>
    </source>
</evidence>
<dbReference type="Proteomes" id="UP001269819">
    <property type="component" value="Unassembled WGS sequence"/>
</dbReference>
<dbReference type="InterPro" id="IPR038019">
    <property type="entry name" value="PRib_AMP_CycHydrolase_sf"/>
</dbReference>
<keyword evidence="7" id="KW-0460">Magnesium</keyword>
<evidence type="ECO:0000256" key="2">
    <source>
        <dbReference type="ARBA" id="ARBA00005169"/>
    </source>
</evidence>
<comment type="catalytic activity">
    <reaction evidence="1 7">
        <text>1-(5-phospho-beta-D-ribosyl)-5'-AMP + H2O = 1-(5-phospho-beta-D-ribosyl)-5-[(5-phospho-beta-D-ribosylamino)methylideneamino]imidazole-4-carboxamide</text>
        <dbReference type="Rhea" id="RHEA:20049"/>
        <dbReference type="ChEBI" id="CHEBI:15377"/>
        <dbReference type="ChEBI" id="CHEBI:58435"/>
        <dbReference type="ChEBI" id="CHEBI:59457"/>
        <dbReference type="EC" id="3.5.4.19"/>
    </reaction>
</comment>
<evidence type="ECO:0000256" key="6">
    <source>
        <dbReference type="ARBA" id="ARBA00023102"/>
    </source>
</evidence>
<gene>
    <name evidence="7 9" type="primary">hisI</name>
    <name evidence="9" type="ORF">RYS15_20390</name>
</gene>
<dbReference type="SUPFAM" id="SSF141734">
    <property type="entry name" value="HisI-like"/>
    <property type="match status" value="1"/>
</dbReference>
<comment type="function">
    <text evidence="7">Catalyzes the hydrolysis of the adenine ring of phosphoribosyl-AMP.</text>
</comment>
<proteinExistence type="inferred from homology"/>
<dbReference type="Pfam" id="PF01502">
    <property type="entry name" value="PRA-CH"/>
    <property type="match status" value="1"/>
</dbReference>
<comment type="cofactor">
    <cofactor evidence="7">
        <name>Zn(2+)</name>
        <dbReference type="ChEBI" id="CHEBI:29105"/>
    </cofactor>
    <text evidence="7">Binds 1 zinc ion per subunit.</text>
</comment>
<dbReference type="NCBIfam" id="NF000768">
    <property type="entry name" value="PRK00051.1"/>
    <property type="match status" value="1"/>
</dbReference>
<keyword evidence="6 7" id="KW-0368">Histidine biosynthesis</keyword>
<dbReference type="PANTHER" id="PTHR42945">
    <property type="entry name" value="HISTIDINE BIOSYNTHESIS BIFUNCTIONAL PROTEIN"/>
    <property type="match status" value="1"/>
</dbReference>
<dbReference type="RefSeq" id="WP_316975352.1">
    <property type="nucleotide sequence ID" value="NZ_JAWIIJ010000024.1"/>
</dbReference>
<dbReference type="Gene3D" id="3.10.20.810">
    <property type="entry name" value="Phosphoribosyl-AMP cyclohydrolase"/>
    <property type="match status" value="1"/>
</dbReference>
<evidence type="ECO:0000313" key="9">
    <source>
        <dbReference type="EMBL" id="MDV2081056.1"/>
    </source>
</evidence>
<comment type="cofactor">
    <cofactor evidence="7">
        <name>Mg(2+)</name>
        <dbReference type="ChEBI" id="CHEBI:18420"/>
    </cofactor>
    <text evidence="7">Binds 1 Mg(2+) ion per subunit.</text>
</comment>
<dbReference type="EC" id="3.5.4.19" evidence="7"/>
<evidence type="ECO:0000256" key="3">
    <source>
        <dbReference type="ARBA" id="ARBA00022490"/>
    </source>
</evidence>